<feature type="compositionally biased region" description="Polar residues" evidence="1">
    <location>
        <begin position="32"/>
        <end position="44"/>
    </location>
</feature>
<gene>
    <name evidence="2" type="ORF">PM001_LOCUS31060</name>
</gene>
<feature type="region of interest" description="Disordered" evidence="1">
    <location>
        <begin position="1"/>
        <end position="50"/>
    </location>
</feature>
<organism evidence="2 3">
    <name type="scientific">Peronospora matthiolae</name>
    <dbReference type="NCBI Taxonomy" id="2874970"/>
    <lineage>
        <taxon>Eukaryota</taxon>
        <taxon>Sar</taxon>
        <taxon>Stramenopiles</taxon>
        <taxon>Oomycota</taxon>
        <taxon>Peronosporomycetes</taxon>
        <taxon>Peronosporales</taxon>
        <taxon>Peronosporaceae</taxon>
        <taxon>Peronospora</taxon>
    </lineage>
</organism>
<dbReference type="AlphaFoldDB" id="A0AAV1VGJ4"/>
<feature type="region of interest" description="Disordered" evidence="1">
    <location>
        <begin position="289"/>
        <end position="332"/>
    </location>
</feature>
<sequence>MRASGESTSHTSAAGGSSPAAVNSPHGESPRATDTSAAAGTANRNPDEPKIELIYSGELDDVADSKAIPHASGLPEPDTARARLTGSGERGGIMLEHLRTERFFGRILASRNAHADTNQEARDPNVLRYIPQVESPWIPSTKELDRTETIRAEEEFDTDVFFKHWWYNGSRARDGKALVQGWNALINNIECIGLEAWLAELDAGRIRFEKRNAVGARYKLHRLSREAGLPCISWGDSCPGCLENSYRAPRKAFLPNDPYWKARISSEMAEGIDTLQSLYSRSGNSFFDGPSSNAAGGSRHIARRDPERQQSAGREAPNYPKPVDSHASFRGNSSGALHVAVVQDMHH</sequence>
<proteinExistence type="predicted"/>
<dbReference type="EMBL" id="CAKLBY020000339">
    <property type="protein sequence ID" value="CAK7945910.1"/>
    <property type="molecule type" value="Genomic_DNA"/>
</dbReference>
<name>A0AAV1VGJ4_9STRA</name>
<dbReference type="Proteomes" id="UP001162060">
    <property type="component" value="Unassembled WGS sequence"/>
</dbReference>
<feature type="region of interest" description="Disordered" evidence="1">
    <location>
        <begin position="68"/>
        <end position="88"/>
    </location>
</feature>
<accession>A0AAV1VGJ4</accession>
<comment type="caution">
    <text evidence="2">The sequence shown here is derived from an EMBL/GenBank/DDBJ whole genome shotgun (WGS) entry which is preliminary data.</text>
</comment>
<evidence type="ECO:0000313" key="3">
    <source>
        <dbReference type="Proteomes" id="UP001162060"/>
    </source>
</evidence>
<feature type="compositionally biased region" description="Low complexity" evidence="1">
    <location>
        <begin position="1"/>
        <end position="21"/>
    </location>
</feature>
<reference evidence="2" key="1">
    <citation type="submission" date="2024-01" db="EMBL/GenBank/DDBJ databases">
        <authorList>
            <person name="Webb A."/>
        </authorList>
    </citation>
    <scope>NUCLEOTIDE SEQUENCE</scope>
    <source>
        <strain evidence="2">Pm1</strain>
    </source>
</reference>
<protein>
    <submittedName>
        <fullName evidence="2">Uncharacterized protein</fullName>
    </submittedName>
</protein>
<evidence type="ECO:0000313" key="2">
    <source>
        <dbReference type="EMBL" id="CAK7945910.1"/>
    </source>
</evidence>
<evidence type="ECO:0000256" key="1">
    <source>
        <dbReference type="SAM" id="MobiDB-lite"/>
    </source>
</evidence>